<dbReference type="InterPro" id="IPR027396">
    <property type="entry name" value="DsrEFH-like"/>
</dbReference>
<sequence length="115" mass="12568">MNVIRVIFHVSDADKWPVALANVQNLLHAASDASSDVHLLANSGAVAFLNQASNQEQLQRMHNLTELGARFLVCANSLKGHGISHDKVPEWMTIVPVGVLTLIDRQSQGFAYIKP</sequence>
<gene>
    <name evidence="1" type="ORF">GCM10007875_17170</name>
</gene>
<accession>A0ABQ5YVX0</accession>
<evidence type="ECO:0008006" key="3">
    <source>
        <dbReference type="Google" id="ProtNLM"/>
    </source>
</evidence>
<dbReference type="Pfam" id="PF02635">
    <property type="entry name" value="DsrE"/>
    <property type="match status" value="1"/>
</dbReference>
<dbReference type="Gene3D" id="3.40.1260.10">
    <property type="entry name" value="DsrEFH-like"/>
    <property type="match status" value="1"/>
</dbReference>
<dbReference type="PANTHER" id="PTHR37691:SF1">
    <property type="entry name" value="BLR3518 PROTEIN"/>
    <property type="match status" value="1"/>
</dbReference>
<dbReference type="EMBL" id="BSOJ01000015">
    <property type="protein sequence ID" value="GLR26627.1"/>
    <property type="molecule type" value="Genomic_DNA"/>
</dbReference>
<evidence type="ECO:0000313" key="2">
    <source>
        <dbReference type="Proteomes" id="UP001156664"/>
    </source>
</evidence>
<dbReference type="Proteomes" id="UP001156664">
    <property type="component" value="Unassembled WGS sequence"/>
</dbReference>
<dbReference type="InterPro" id="IPR003787">
    <property type="entry name" value="Sulphur_relay_DsrE/F-like"/>
</dbReference>
<keyword evidence="2" id="KW-1185">Reference proteome</keyword>
<protein>
    <recommendedName>
        <fullName evidence="3">Sulfur reduction protein DsrE</fullName>
    </recommendedName>
</protein>
<evidence type="ECO:0000313" key="1">
    <source>
        <dbReference type="EMBL" id="GLR26627.1"/>
    </source>
</evidence>
<reference evidence="2" key="1">
    <citation type="journal article" date="2019" name="Int. J. Syst. Evol. Microbiol.">
        <title>The Global Catalogue of Microorganisms (GCM) 10K type strain sequencing project: providing services to taxonomists for standard genome sequencing and annotation.</title>
        <authorList>
            <consortium name="The Broad Institute Genomics Platform"/>
            <consortium name="The Broad Institute Genome Sequencing Center for Infectious Disease"/>
            <person name="Wu L."/>
            <person name="Ma J."/>
        </authorList>
    </citation>
    <scope>NUCLEOTIDE SEQUENCE [LARGE SCALE GENOMIC DNA]</scope>
    <source>
        <strain evidence="2">NBRC 105857</strain>
    </source>
</reference>
<proteinExistence type="predicted"/>
<name>A0ABQ5YVX0_9BURK</name>
<organism evidence="1 2">
    <name type="scientific">Limnobacter litoralis</name>
    <dbReference type="NCBI Taxonomy" id="481366"/>
    <lineage>
        <taxon>Bacteria</taxon>
        <taxon>Pseudomonadati</taxon>
        <taxon>Pseudomonadota</taxon>
        <taxon>Betaproteobacteria</taxon>
        <taxon>Burkholderiales</taxon>
        <taxon>Burkholderiaceae</taxon>
        <taxon>Limnobacter</taxon>
    </lineage>
</organism>
<dbReference type="RefSeq" id="WP_284281256.1">
    <property type="nucleotide sequence ID" value="NZ_BSOJ01000015.1"/>
</dbReference>
<dbReference type="PANTHER" id="PTHR37691">
    <property type="entry name" value="BLR3518 PROTEIN"/>
    <property type="match status" value="1"/>
</dbReference>
<comment type="caution">
    <text evidence="1">The sequence shown here is derived from an EMBL/GenBank/DDBJ whole genome shotgun (WGS) entry which is preliminary data.</text>
</comment>
<dbReference type="SUPFAM" id="SSF75169">
    <property type="entry name" value="DsrEFH-like"/>
    <property type="match status" value="1"/>
</dbReference>